<reference evidence="13 14" key="1">
    <citation type="submission" date="2008-07" db="EMBL/GenBank/DDBJ databases">
        <authorList>
            <person name="El-Sayed N."/>
            <person name="Caler E."/>
            <person name="Inman J."/>
            <person name="Amedeo P."/>
            <person name="Hass B."/>
            <person name="Wortman J."/>
        </authorList>
    </citation>
    <scope>NUCLEOTIDE SEQUENCE [LARGE SCALE GENOMIC DNA]</scope>
    <source>
        <strain evidence="14">ATCC 50983 / TXsc</strain>
    </source>
</reference>
<dbReference type="InterPro" id="IPR036961">
    <property type="entry name" value="Kinesin_motor_dom_sf"/>
</dbReference>
<evidence type="ECO:0000256" key="2">
    <source>
        <dbReference type="ARBA" id="ARBA00022490"/>
    </source>
</evidence>
<dbReference type="Gene3D" id="3.40.850.10">
    <property type="entry name" value="Kinesin motor domain"/>
    <property type="match status" value="1"/>
</dbReference>
<accession>C5L5J0</accession>
<feature type="compositionally biased region" description="Basic and acidic residues" evidence="11">
    <location>
        <begin position="431"/>
        <end position="443"/>
    </location>
</feature>
<dbReference type="SUPFAM" id="SSF52540">
    <property type="entry name" value="P-loop containing nucleoside triphosphate hydrolases"/>
    <property type="match status" value="1"/>
</dbReference>
<evidence type="ECO:0000256" key="6">
    <source>
        <dbReference type="ARBA" id="ARBA00023054"/>
    </source>
</evidence>
<dbReference type="InParanoid" id="C5L5J0"/>
<feature type="compositionally biased region" description="Basic and acidic residues" evidence="11">
    <location>
        <begin position="413"/>
        <end position="424"/>
    </location>
</feature>
<evidence type="ECO:0000259" key="12">
    <source>
        <dbReference type="PROSITE" id="PS50067"/>
    </source>
</evidence>
<evidence type="ECO:0000256" key="1">
    <source>
        <dbReference type="ARBA" id="ARBA00004245"/>
    </source>
</evidence>
<dbReference type="InterPro" id="IPR019821">
    <property type="entry name" value="Kinesin_motor_CS"/>
</dbReference>
<dbReference type="SMART" id="SM00129">
    <property type="entry name" value="KISc"/>
    <property type="match status" value="1"/>
</dbReference>
<dbReference type="InterPro" id="IPR027640">
    <property type="entry name" value="Kinesin-like_fam"/>
</dbReference>
<keyword evidence="6" id="KW-0175">Coiled coil</keyword>
<evidence type="ECO:0000313" key="14">
    <source>
        <dbReference type="Proteomes" id="UP000007800"/>
    </source>
</evidence>
<comment type="subcellular location">
    <subcellularLocation>
        <location evidence="1">Cytoplasm</location>
        <location evidence="1">Cytoskeleton</location>
    </subcellularLocation>
</comment>
<keyword evidence="4 9" id="KW-0547">Nucleotide-binding</keyword>
<comment type="similarity">
    <text evidence="9 10">Belongs to the TRAFAC class myosin-kinesin ATPase superfamily. Kinesin family.</text>
</comment>
<keyword evidence="2" id="KW-0963">Cytoplasm</keyword>
<dbReference type="GO" id="GO:0005874">
    <property type="term" value="C:microtubule"/>
    <property type="evidence" value="ECO:0007669"/>
    <property type="project" value="UniProtKB-KW"/>
</dbReference>
<dbReference type="GO" id="GO:0007018">
    <property type="term" value="P:microtubule-based movement"/>
    <property type="evidence" value="ECO:0007669"/>
    <property type="project" value="InterPro"/>
</dbReference>
<feature type="domain" description="Kinesin motor" evidence="12">
    <location>
        <begin position="1"/>
        <end position="321"/>
    </location>
</feature>
<evidence type="ECO:0000313" key="13">
    <source>
        <dbReference type="EMBL" id="EER08015.1"/>
    </source>
</evidence>
<evidence type="ECO:0000256" key="4">
    <source>
        <dbReference type="ARBA" id="ARBA00022741"/>
    </source>
</evidence>
<evidence type="ECO:0000256" key="11">
    <source>
        <dbReference type="SAM" id="MobiDB-lite"/>
    </source>
</evidence>
<evidence type="ECO:0000256" key="5">
    <source>
        <dbReference type="ARBA" id="ARBA00022840"/>
    </source>
</evidence>
<keyword evidence="5 9" id="KW-0067">ATP-binding</keyword>
<dbReference type="PANTHER" id="PTHR47969">
    <property type="entry name" value="CHROMOSOME-ASSOCIATED KINESIN KIF4A-RELATED"/>
    <property type="match status" value="1"/>
</dbReference>
<dbReference type="OrthoDB" id="3176171at2759"/>
<dbReference type="PROSITE" id="PS00411">
    <property type="entry name" value="KINESIN_MOTOR_1"/>
    <property type="match status" value="1"/>
</dbReference>
<evidence type="ECO:0000256" key="3">
    <source>
        <dbReference type="ARBA" id="ARBA00022701"/>
    </source>
</evidence>
<keyword evidence="3 10" id="KW-0493">Microtubule</keyword>
<dbReference type="InterPro" id="IPR027417">
    <property type="entry name" value="P-loop_NTPase"/>
</dbReference>
<feature type="region of interest" description="Disordered" evidence="11">
    <location>
        <begin position="413"/>
        <end position="444"/>
    </location>
</feature>
<dbReference type="PROSITE" id="PS50067">
    <property type="entry name" value="KINESIN_MOTOR_2"/>
    <property type="match status" value="1"/>
</dbReference>
<keyword evidence="7 9" id="KW-0505">Motor protein</keyword>
<proteinExistence type="inferred from homology"/>
<organism evidence="14">
    <name type="scientific">Perkinsus marinus (strain ATCC 50983 / TXsc)</name>
    <dbReference type="NCBI Taxonomy" id="423536"/>
    <lineage>
        <taxon>Eukaryota</taxon>
        <taxon>Sar</taxon>
        <taxon>Alveolata</taxon>
        <taxon>Perkinsozoa</taxon>
        <taxon>Perkinsea</taxon>
        <taxon>Perkinsida</taxon>
        <taxon>Perkinsidae</taxon>
        <taxon>Perkinsus</taxon>
    </lineage>
</organism>
<dbReference type="PRINTS" id="PR00380">
    <property type="entry name" value="KINESINHEAVY"/>
</dbReference>
<dbReference type="PANTHER" id="PTHR47969:SF21">
    <property type="entry name" value="KINESIN-LIKE PROTEIN"/>
    <property type="match status" value="1"/>
</dbReference>
<dbReference type="Proteomes" id="UP000007800">
    <property type="component" value="Unassembled WGS sequence"/>
</dbReference>
<protein>
    <recommendedName>
        <fullName evidence="10">Kinesin-like protein</fullName>
    </recommendedName>
</protein>
<dbReference type="GO" id="GO:0003777">
    <property type="term" value="F:microtubule motor activity"/>
    <property type="evidence" value="ECO:0007669"/>
    <property type="project" value="InterPro"/>
</dbReference>
<gene>
    <name evidence="13" type="ORF">Pmar_PMAR012833</name>
</gene>
<evidence type="ECO:0000256" key="7">
    <source>
        <dbReference type="ARBA" id="ARBA00023175"/>
    </source>
</evidence>
<dbReference type="GO" id="GO:0008017">
    <property type="term" value="F:microtubule binding"/>
    <property type="evidence" value="ECO:0007669"/>
    <property type="project" value="InterPro"/>
</dbReference>
<keyword evidence="8" id="KW-0206">Cytoskeleton</keyword>
<dbReference type="RefSeq" id="XP_002776199.1">
    <property type="nucleotide sequence ID" value="XM_002776153.1"/>
</dbReference>
<dbReference type="FunFam" id="3.40.850.10:FF:000082">
    <property type="entry name" value="OSM3-like kinesin"/>
    <property type="match status" value="1"/>
</dbReference>
<sequence>MSEQEVVDGRKQTVEMDSAYHLVTVYKPSAASQIYEEAAYPIVENVLEGYNGERLKLCDWMRTIAVGTIFAYGQTGTGKTHTMVGPSGGKKNNEHGIIPRAFEHLFKSIDESGGQDISYLVRASFLEIYNEEIRDLLSKNPKEKLELKDNPDTGVYVKDLQAFVVKGVDEMRQVMAAGQRNRSVGATLMNVESSRSHSIFTITVETAEMRSDGQGHIRVGKLNMVDLAGSERQSKTGSTGDTLKEATKINLSLSALGNVISALVDSRSTFVPYRDSKLTRLLQDSLGGNTKTVMVANIGPADYNYDETLSTLRYAHRAKSIKNKPRINEDPKDAMIREFQEEISRLKSQLAVQTGMVAEGVGGAPREVTVEKIVEKIVHVHGPSEEEIEQIKDKMAKDQQEVHKKFEAERQKILAEKSKTEQERQSLLSELQRKEEQGEKQREQQVQLLDKLKQMEDKMLMGTKVIQQAAVQEKELKKAKRALQKKKEEEERIRAKVKEQEEERLLLAEKYEAKGGQVVKLTSKLEKLWHKYKNASAEVDDLQREFQREREDMLESIRALSKELKLKSLVIDYFIPPEEYQRIADRAQYDQVEDAWEISHIGLAGNAQARRPGSALGLERPTTEFSRVARQHSADPRFRSDGILQTDLLPTERLTRAGEVDPSQAMNNEVLSAIQSGLDENDYVPNTSVYFS</sequence>
<keyword evidence="14" id="KW-1185">Reference proteome</keyword>
<evidence type="ECO:0000256" key="10">
    <source>
        <dbReference type="RuleBase" id="RU000394"/>
    </source>
</evidence>
<dbReference type="AlphaFoldDB" id="C5L5J0"/>
<dbReference type="InterPro" id="IPR001752">
    <property type="entry name" value="Kinesin_motor_dom"/>
</dbReference>
<name>C5L5J0_PERM5</name>
<dbReference type="Pfam" id="PF00225">
    <property type="entry name" value="Kinesin"/>
    <property type="match status" value="1"/>
</dbReference>
<dbReference type="GO" id="GO:0005524">
    <property type="term" value="F:ATP binding"/>
    <property type="evidence" value="ECO:0007669"/>
    <property type="project" value="UniProtKB-UniRule"/>
</dbReference>
<dbReference type="GeneID" id="9064128"/>
<evidence type="ECO:0000256" key="9">
    <source>
        <dbReference type="PROSITE-ProRule" id="PRU00283"/>
    </source>
</evidence>
<feature type="binding site" evidence="9">
    <location>
        <begin position="73"/>
        <end position="80"/>
    </location>
    <ligand>
        <name>ATP</name>
        <dbReference type="ChEBI" id="CHEBI:30616"/>
    </ligand>
</feature>
<dbReference type="OMA" id="NMRKHIE"/>
<dbReference type="EMBL" id="GG679369">
    <property type="protein sequence ID" value="EER08015.1"/>
    <property type="molecule type" value="Genomic_DNA"/>
</dbReference>
<evidence type="ECO:0000256" key="8">
    <source>
        <dbReference type="ARBA" id="ARBA00023212"/>
    </source>
</evidence>